<name>A0A835WGX4_9CHLO</name>
<dbReference type="OrthoDB" id="533622at2759"/>
<feature type="compositionally biased region" description="Low complexity" evidence="1">
    <location>
        <begin position="491"/>
        <end position="503"/>
    </location>
</feature>
<protein>
    <recommendedName>
        <fullName evidence="2">C962R-like N-terminal AEP domain-containing protein</fullName>
    </recommendedName>
</protein>
<dbReference type="InterPro" id="IPR056443">
    <property type="entry name" value="AEP_C962R"/>
</dbReference>
<accession>A0A835WGX4</accession>
<dbReference type="AlphaFoldDB" id="A0A835WGX4"/>
<reference evidence="3" key="1">
    <citation type="journal article" date="2020" name="bioRxiv">
        <title>Comparative genomics of Chlamydomonas.</title>
        <authorList>
            <person name="Craig R.J."/>
            <person name="Hasan A.R."/>
            <person name="Ness R.W."/>
            <person name="Keightley P.D."/>
        </authorList>
    </citation>
    <scope>NUCLEOTIDE SEQUENCE</scope>
    <source>
        <strain evidence="3">CCAP 11/173</strain>
    </source>
</reference>
<keyword evidence="4" id="KW-1185">Reference proteome</keyword>
<feature type="domain" description="C962R-like N-terminal AEP" evidence="2">
    <location>
        <begin position="198"/>
        <end position="349"/>
    </location>
</feature>
<evidence type="ECO:0000256" key="1">
    <source>
        <dbReference type="SAM" id="MobiDB-lite"/>
    </source>
</evidence>
<feature type="compositionally biased region" description="Low complexity" evidence="1">
    <location>
        <begin position="90"/>
        <end position="112"/>
    </location>
</feature>
<dbReference type="EMBL" id="JAEHOD010000023">
    <property type="protein sequence ID" value="KAG2447123.1"/>
    <property type="molecule type" value="Genomic_DNA"/>
</dbReference>
<feature type="compositionally biased region" description="Gly residues" evidence="1">
    <location>
        <begin position="504"/>
        <end position="516"/>
    </location>
</feature>
<dbReference type="Pfam" id="PF23162">
    <property type="entry name" value="AEP_C962R"/>
    <property type="match status" value="1"/>
</dbReference>
<evidence type="ECO:0000313" key="4">
    <source>
        <dbReference type="Proteomes" id="UP000613740"/>
    </source>
</evidence>
<evidence type="ECO:0000259" key="2">
    <source>
        <dbReference type="Pfam" id="PF23162"/>
    </source>
</evidence>
<feature type="region of interest" description="Disordered" evidence="1">
    <location>
        <begin position="79"/>
        <end position="146"/>
    </location>
</feature>
<gene>
    <name evidence="3" type="ORF">HYH02_007869</name>
</gene>
<sequence>MLKFWGQLSLRSSCVEHNEFSGLTCSTRGRLNACSIPRTRCARSTRDFAGFGPRLGSAWGGHSLVSTRAVPAHEVASTAEVNGGNGNTHQQPSTSGSSASWPSGASSQQPAPEGLQQDTSSPGHAAASSTGDRAPGRGHRPRVATPEPPYAVAYAYRTWASKQFKNYKLRPDFLEAFPVPSGKTFNVNSFLGPKDALKGQYYVPQPRYRQFLESYVAALEDGYQMYLTENYQQQVYKYFVELDWDWDTDLALVMEVTPLLIELISATASDHYGYPFANVITSIRTPYKVHLNYPQLLTTELLASGCRDRVLAAIREHPRLAGLAVDWERLIDFPHGSLRLMGSKKPPWMDSDPEWVAPQDKAYVPAKLGADGQWRPTRLTASLLTAASIFPRAEQVAAFERSPAYLDMIFNDYEASKQRMEERRRRRMELREQYQQTGPPVPQVPLPPGSSKLPLVVSLEVRPDESVALKVYIKTKYRTKAQPKYKSSLRAAAEAAAGQTGEVVGAGTGAGTGGAPEGLSVGESVPEAPASMEESQG</sequence>
<dbReference type="Proteomes" id="UP000613740">
    <property type="component" value="Unassembled WGS sequence"/>
</dbReference>
<proteinExistence type="predicted"/>
<organism evidence="3 4">
    <name type="scientific">Chlamydomonas schloesseri</name>
    <dbReference type="NCBI Taxonomy" id="2026947"/>
    <lineage>
        <taxon>Eukaryota</taxon>
        <taxon>Viridiplantae</taxon>
        <taxon>Chlorophyta</taxon>
        <taxon>core chlorophytes</taxon>
        <taxon>Chlorophyceae</taxon>
        <taxon>CS clade</taxon>
        <taxon>Chlamydomonadales</taxon>
        <taxon>Chlamydomonadaceae</taxon>
        <taxon>Chlamydomonas</taxon>
    </lineage>
</organism>
<comment type="caution">
    <text evidence="3">The sequence shown here is derived from an EMBL/GenBank/DDBJ whole genome shotgun (WGS) entry which is preliminary data.</text>
</comment>
<feature type="region of interest" description="Disordered" evidence="1">
    <location>
        <begin position="490"/>
        <end position="537"/>
    </location>
</feature>
<feature type="compositionally biased region" description="Polar residues" evidence="1">
    <location>
        <begin position="116"/>
        <end position="131"/>
    </location>
</feature>
<evidence type="ECO:0000313" key="3">
    <source>
        <dbReference type="EMBL" id="KAG2447123.1"/>
    </source>
</evidence>